<keyword evidence="1" id="KW-1133">Transmembrane helix</keyword>
<name>A0A158J2S9_9BURK</name>
<keyword evidence="1" id="KW-0472">Membrane</keyword>
<evidence type="ECO:0000313" key="3">
    <source>
        <dbReference type="Proteomes" id="UP000054770"/>
    </source>
</evidence>
<organism evidence="2 3">
    <name type="scientific">Caballeronia choica</name>
    <dbReference type="NCBI Taxonomy" id="326476"/>
    <lineage>
        <taxon>Bacteria</taxon>
        <taxon>Pseudomonadati</taxon>
        <taxon>Pseudomonadota</taxon>
        <taxon>Betaproteobacteria</taxon>
        <taxon>Burkholderiales</taxon>
        <taxon>Burkholderiaceae</taxon>
        <taxon>Caballeronia</taxon>
    </lineage>
</organism>
<dbReference type="EMBL" id="FCON02000033">
    <property type="protein sequence ID" value="SAL63045.1"/>
    <property type="molecule type" value="Genomic_DNA"/>
</dbReference>
<evidence type="ECO:0000256" key="1">
    <source>
        <dbReference type="SAM" id="Phobius"/>
    </source>
</evidence>
<feature type="transmembrane region" description="Helical" evidence="1">
    <location>
        <begin position="6"/>
        <end position="28"/>
    </location>
</feature>
<gene>
    <name evidence="2" type="ORF">AWB68_03359</name>
</gene>
<dbReference type="AlphaFoldDB" id="A0A158J2S9"/>
<reference evidence="2" key="1">
    <citation type="submission" date="2016-01" db="EMBL/GenBank/DDBJ databases">
        <authorList>
            <person name="Peeters C."/>
        </authorList>
    </citation>
    <scope>NUCLEOTIDE SEQUENCE [LARGE SCALE GENOMIC DNA]</scope>
    <source>
        <strain evidence="2">LMG 22940</strain>
    </source>
</reference>
<protein>
    <submittedName>
        <fullName evidence="2">Uncharacterized protein</fullName>
    </submittedName>
</protein>
<accession>A0A158J2S9</accession>
<proteinExistence type="predicted"/>
<evidence type="ECO:0000313" key="2">
    <source>
        <dbReference type="EMBL" id="SAL63045.1"/>
    </source>
</evidence>
<comment type="caution">
    <text evidence="2">The sequence shown here is derived from an EMBL/GenBank/DDBJ whole genome shotgun (WGS) entry which is preliminary data.</text>
</comment>
<dbReference type="RefSeq" id="WP_200828716.1">
    <property type="nucleotide sequence ID" value="NZ_FCON02000033.1"/>
</dbReference>
<keyword evidence="1" id="KW-0812">Transmembrane</keyword>
<dbReference type="Proteomes" id="UP000054770">
    <property type="component" value="Unassembled WGS sequence"/>
</dbReference>
<sequence length="52" mass="6167">MNESLVATIVGSSALLIAAMLVASHYRLERRRQRMMRHLDEPRWWDGSRSRR</sequence>
<keyword evidence="3" id="KW-1185">Reference proteome</keyword>